<reference evidence="2 3" key="1">
    <citation type="journal article" date="2014" name="Genome Announc.">
        <title>Genome sequence of the basidiomycetous fungus Pseudozyma aphidis DSM70725, an efficient producer of biosurfactant mannosylerythritol lipids.</title>
        <authorList>
            <person name="Lorenz S."/>
            <person name="Guenther M."/>
            <person name="Grumaz C."/>
            <person name="Rupp S."/>
            <person name="Zibek S."/>
            <person name="Sohn K."/>
        </authorList>
    </citation>
    <scope>NUCLEOTIDE SEQUENCE [LARGE SCALE GENOMIC DNA]</scope>
    <source>
        <strain evidence="3">ATCC 32657 / CBS 517.83 / DSM 70725 / JCM 10318 / NBRC 10182 / NRRL Y-7954 / St-0401</strain>
    </source>
</reference>
<keyword evidence="3" id="KW-1185">Reference proteome</keyword>
<proteinExistence type="predicted"/>
<dbReference type="AlphaFoldDB" id="W3VHX4"/>
<evidence type="ECO:0000256" key="1">
    <source>
        <dbReference type="SAM" id="MobiDB-lite"/>
    </source>
</evidence>
<organism evidence="2 3">
    <name type="scientific">Moesziomyces aphidis</name>
    <name type="common">Pseudozyma aphidis</name>
    <dbReference type="NCBI Taxonomy" id="84754"/>
    <lineage>
        <taxon>Eukaryota</taxon>
        <taxon>Fungi</taxon>
        <taxon>Dikarya</taxon>
        <taxon>Basidiomycota</taxon>
        <taxon>Ustilaginomycotina</taxon>
        <taxon>Ustilaginomycetes</taxon>
        <taxon>Ustilaginales</taxon>
        <taxon>Ustilaginaceae</taxon>
        <taxon>Moesziomyces</taxon>
    </lineage>
</organism>
<feature type="region of interest" description="Disordered" evidence="1">
    <location>
        <begin position="20"/>
        <end position="45"/>
    </location>
</feature>
<dbReference type="Proteomes" id="UP000019462">
    <property type="component" value="Unassembled WGS sequence"/>
</dbReference>
<dbReference type="OrthoDB" id="10622454at2759"/>
<feature type="region of interest" description="Disordered" evidence="1">
    <location>
        <begin position="175"/>
        <end position="209"/>
    </location>
</feature>
<evidence type="ECO:0000313" key="3">
    <source>
        <dbReference type="Proteomes" id="UP000019462"/>
    </source>
</evidence>
<accession>W3VHX4</accession>
<feature type="region of interest" description="Disordered" evidence="1">
    <location>
        <begin position="70"/>
        <end position="125"/>
    </location>
</feature>
<sequence>MGRSGVGRRVLDLAAAAARAATMQPKAEGGQSLKQAGSGRRRHANASPCLALPRHASPAHVRRLIAASAAANAGKKEPSLALSSPGHGITPRGPAKSNPNSKVELHRPTAAAPTPRPHRWQPQAGAALARRRAFLFVARSSSAQQQELSFIWARASAAAWTRWWGVDRQHTRTPPFKPAATHRSPLLPGSSSGKTASIAQRSARVDRKLRGVRSASASFPWPVVRNKHAIDA</sequence>
<gene>
    <name evidence="2" type="ORF">PaG_05200</name>
</gene>
<dbReference type="HOGENOM" id="CLU_1195313_0_0_1"/>
<evidence type="ECO:0000313" key="2">
    <source>
        <dbReference type="EMBL" id="ETS61238.1"/>
    </source>
</evidence>
<protein>
    <submittedName>
        <fullName evidence="2">Uncharacterized protein</fullName>
    </submittedName>
</protein>
<name>W3VHX4_MOEAP</name>
<comment type="caution">
    <text evidence="2">The sequence shown here is derived from an EMBL/GenBank/DDBJ whole genome shotgun (WGS) entry which is preliminary data.</text>
</comment>
<feature type="compositionally biased region" description="Polar residues" evidence="1">
    <location>
        <begin position="189"/>
        <end position="200"/>
    </location>
</feature>
<dbReference type="EMBL" id="AWNI01000022">
    <property type="protein sequence ID" value="ETS61238.1"/>
    <property type="molecule type" value="Genomic_DNA"/>
</dbReference>